<sequence length="55" mass="6123">MNEPLAERIRPRTLEDYISQSHLVGETGSLTKQIKRGMIPSLIFWGPPGTGKTTL</sequence>
<keyword evidence="2" id="KW-1185">Reference proteome</keyword>
<evidence type="ECO:0000313" key="2">
    <source>
        <dbReference type="Proteomes" id="UP000653730"/>
    </source>
</evidence>
<gene>
    <name evidence="1" type="ORF">IBL28_21700</name>
</gene>
<dbReference type="PANTHER" id="PTHR13779">
    <property type="entry name" value="WERNER HELICASE-INTERACTING PROTEIN 1 FAMILY MEMBER"/>
    <property type="match status" value="1"/>
</dbReference>
<dbReference type="GO" id="GO:0000731">
    <property type="term" value="P:DNA synthesis involved in DNA repair"/>
    <property type="evidence" value="ECO:0007669"/>
    <property type="project" value="TreeGrafter"/>
</dbReference>
<dbReference type="InterPro" id="IPR051314">
    <property type="entry name" value="AAA_ATPase_RarA/MGS1/WRNIP1"/>
</dbReference>
<organism evidence="1 2">
    <name type="scientific">Sinomicrobium weinanense</name>
    <dbReference type="NCBI Taxonomy" id="2842200"/>
    <lineage>
        <taxon>Bacteria</taxon>
        <taxon>Pseudomonadati</taxon>
        <taxon>Bacteroidota</taxon>
        <taxon>Flavobacteriia</taxon>
        <taxon>Flavobacteriales</taxon>
        <taxon>Flavobacteriaceae</taxon>
        <taxon>Sinomicrobium</taxon>
    </lineage>
</organism>
<name>A0A926Q5W9_9FLAO</name>
<dbReference type="SUPFAM" id="SSF52540">
    <property type="entry name" value="P-loop containing nucleoside triphosphate hydrolases"/>
    <property type="match status" value="1"/>
</dbReference>
<dbReference type="InterPro" id="IPR027417">
    <property type="entry name" value="P-loop_NTPase"/>
</dbReference>
<comment type="caution">
    <text evidence="1">The sequence shown here is derived from an EMBL/GenBank/DDBJ whole genome shotgun (WGS) entry which is preliminary data.</text>
</comment>
<dbReference type="Proteomes" id="UP000653730">
    <property type="component" value="Unassembled WGS sequence"/>
</dbReference>
<proteinExistence type="predicted"/>
<reference evidence="1 2" key="1">
    <citation type="submission" date="2020-09" db="EMBL/GenBank/DDBJ databases">
        <title>Sinomicrobium weinanense sp. nov., a halophilic bacteria isolated from saline-alkali soil.</title>
        <authorList>
            <person name="Wu P."/>
            <person name="Ren H."/>
            <person name="Mei Y."/>
            <person name="Liang Y."/>
            <person name="Chen Z."/>
        </authorList>
    </citation>
    <scope>NUCLEOTIDE SEQUENCE [LARGE SCALE GENOMIC DNA]</scope>
    <source>
        <strain evidence="1 2">FJxs</strain>
    </source>
</reference>
<accession>A0A926Q5W9</accession>
<dbReference type="GO" id="GO:0006261">
    <property type="term" value="P:DNA-templated DNA replication"/>
    <property type="evidence" value="ECO:0007669"/>
    <property type="project" value="TreeGrafter"/>
</dbReference>
<dbReference type="EMBL" id="JACVDC010000139">
    <property type="protein sequence ID" value="MBC9798596.1"/>
    <property type="molecule type" value="Genomic_DNA"/>
</dbReference>
<dbReference type="Gene3D" id="3.40.50.300">
    <property type="entry name" value="P-loop containing nucleotide triphosphate hydrolases"/>
    <property type="match status" value="1"/>
</dbReference>
<evidence type="ECO:0000313" key="1">
    <source>
        <dbReference type="EMBL" id="MBC9798596.1"/>
    </source>
</evidence>
<dbReference type="PANTHER" id="PTHR13779:SF7">
    <property type="entry name" value="ATPASE WRNIP1"/>
    <property type="match status" value="1"/>
</dbReference>
<dbReference type="GO" id="GO:0008047">
    <property type="term" value="F:enzyme activator activity"/>
    <property type="evidence" value="ECO:0007669"/>
    <property type="project" value="TreeGrafter"/>
</dbReference>
<dbReference type="GO" id="GO:0017116">
    <property type="term" value="F:single-stranded DNA helicase activity"/>
    <property type="evidence" value="ECO:0007669"/>
    <property type="project" value="TreeGrafter"/>
</dbReference>
<dbReference type="AlphaFoldDB" id="A0A926Q5W9"/>
<feature type="non-terminal residue" evidence="1">
    <location>
        <position position="55"/>
    </location>
</feature>
<protein>
    <submittedName>
        <fullName evidence="1">Replication-associated recombination protein A</fullName>
    </submittedName>
</protein>